<dbReference type="HAMAP" id="MF_00460">
    <property type="entry name" value="UPF0125_RnfH"/>
    <property type="match status" value="1"/>
</dbReference>
<organism evidence="3 4">
    <name type="scientific">Marinobacter psychrophilus</name>
    <dbReference type="NCBI Taxonomy" id="330734"/>
    <lineage>
        <taxon>Bacteria</taxon>
        <taxon>Pseudomonadati</taxon>
        <taxon>Pseudomonadota</taxon>
        <taxon>Gammaproteobacteria</taxon>
        <taxon>Pseudomonadales</taxon>
        <taxon>Marinobacteraceae</taxon>
        <taxon>Marinobacter</taxon>
    </lineage>
</organism>
<keyword evidence="4" id="KW-1185">Reference proteome</keyword>
<dbReference type="SUPFAM" id="SSF54285">
    <property type="entry name" value="MoaD/ThiS"/>
    <property type="match status" value="1"/>
</dbReference>
<reference evidence="3 4" key="1">
    <citation type="submission" date="2015-05" db="EMBL/GenBank/DDBJ databases">
        <title>Complete genome of Marinobacter psychrophilus strain 20041T isolated from sea-ice of the Canadian Basin.</title>
        <authorList>
            <person name="Song L."/>
            <person name="Ren L."/>
            <person name="Yu Y."/>
            <person name="Wang X."/>
        </authorList>
    </citation>
    <scope>NUCLEOTIDE SEQUENCE [LARGE SCALE GENOMIC DNA]</scope>
    <source>
        <strain evidence="3 4">20041</strain>
    </source>
</reference>
<proteinExistence type="inferred from homology"/>
<dbReference type="AlphaFoldDB" id="A0A0H4I7P8"/>
<dbReference type="Gene3D" id="3.10.20.280">
    <property type="entry name" value="RnfH-like"/>
    <property type="match status" value="1"/>
</dbReference>
<evidence type="ECO:0000313" key="4">
    <source>
        <dbReference type="Proteomes" id="UP000036406"/>
    </source>
</evidence>
<accession>A0A0H4I7P8</accession>
<dbReference type="Pfam" id="PF03658">
    <property type="entry name" value="Ub-RnfH"/>
    <property type="match status" value="1"/>
</dbReference>
<dbReference type="InterPro" id="IPR005346">
    <property type="entry name" value="RnfH"/>
</dbReference>
<dbReference type="PANTHER" id="PTHR37483:SF1">
    <property type="entry name" value="UPF0125 PROTEIN RATB"/>
    <property type="match status" value="1"/>
</dbReference>
<dbReference type="InterPro" id="IPR037021">
    <property type="entry name" value="RnfH_sf"/>
</dbReference>
<dbReference type="Proteomes" id="UP000036406">
    <property type="component" value="Chromosome"/>
</dbReference>
<dbReference type="NCBIfam" id="NF002490">
    <property type="entry name" value="PRK01777.1"/>
    <property type="match status" value="1"/>
</dbReference>
<dbReference type="RefSeq" id="WP_048387779.1">
    <property type="nucleotide sequence ID" value="NZ_CP011494.1"/>
</dbReference>
<evidence type="ECO:0000313" key="3">
    <source>
        <dbReference type="EMBL" id="AKO53730.1"/>
    </source>
</evidence>
<sequence>MSIRIEVAYALPERQEIVTVDVPEGTSVLGAVKASSICVRFPGLDPDNAAMGIFGKAIKQPSKHEVHEGDRIELYRPLMIDPKQARLNRAKKQ</sequence>
<name>A0A0H4I7P8_9GAMM</name>
<evidence type="ECO:0000256" key="1">
    <source>
        <dbReference type="ARBA" id="ARBA00010645"/>
    </source>
</evidence>
<gene>
    <name evidence="3" type="ORF">ABA45_15895</name>
</gene>
<dbReference type="PANTHER" id="PTHR37483">
    <property type="entry name" value="UPF0125 PROTEIN RATB"/>
    <property type="match status" value="1"/>
</dbReference>
<dbReference type="KEGG" id="mpq:ABA45_15895"/>
<protein>
    <recommendedName>
        <fullName evidence="2">UPF0125 protein ABA45_15895</fullName>
    </recommendedName>
</protein>
<dbReference type="EMBL" id="CP011494">
    <property type="protein sequence ID" value="AKO53730.1"/>
    <property type="molecule type" value="Genomic_DNA"/>
</dbReference>
<evidence type="ECO:0000256" key="2">
    <source>
        <dbReference type="HAMAP-Rule" id="MF_00460"/>
    </source>
</evidence>
<dbReference type="PATRIC" id="fig|330734.3.peg.3343"/>
<comment type="similarity">
    <text evidence="1 2">Belongs to the UPF0125 (RnfH) family.</text>
</comment>
<dbReference type="InterPro" id="IPR016155">
    <property type="entry name" value="Mopterin_synth/thiamin_S_b"/>
</dbReference>
<dbReference type="STRING" id="330734.ABA45_15895"/>